<gene>
    <name evidence="1" type="ORF">SAMN05421741_11350</name>
</gene>
<keyword evidence="1" id="KW-0378">Hydrolase</keyword>
<dbReference type="GO" id="GO:0006508">
    <property type="term" value="P:proteolysis"/>
    <property type="evidence" value="ECO:0007669"/>
    <property type="project" value="UniProtKB-KW"/>
</dbReference>
<dbReference type="EMBL" id="FOVI01000013">
    <property type="protein sequence ID" value="SFN90125.1"/>
    <property type="molecule type" value="Genomic_DNA"/>
</dbReference>
<dbReference type="PROSITE" id="PS51257">
    <property type="entry name" value="PROKAR_LIPOPROTEIN"/>
    <property type="match status" value="1"/>
</dbReference>
<proteinExistence type="predicted"/>
<protein>
    <submittedName>
        <fullName evidence="1">Predicted Zn-dependent protease</fullName>
    </submittedName>
</protein>
<dbReference type="Proteomes" id="UP000199036">
    <property type="component" value="Unassembled WGS sequence"/>
</dbReference>
<name>A0A1I5CT05_9FLAO</name>
<organism evidence="1 2">
    <name type="scientific">Paenimyroides ummariense</name>
    <dbReference type="NCBI Taxonomy" id="913024"/>
    <lineage>
        <taxon>Bacteria</taxon>
        <taxon>Pseudomonadati</taxon>
        <taxon>Bacteroidota</taxon>
        <taxon>Flavobacteriia</taxon>
        <taxon>Flavobacteriales</taxon>
        <taxon>Flavobacteriaceae</taxon>
        <taxon>Paenimyroides</taxon>
    </lineage>
</organism>
<dbReference type="Pfam" id="PF25594">
    <property type="entry name" value="GldB_lipo"/>
    <property type="match status" value="1"/>
</dbReference>
<evidence type="ECO:0000313" key="2">
    <source>
        <dbReference type="Proteomes" id="UP000199036"/>
    </source>
</evidence>
<sequence>MNSKYLLLFTFCAIASSCKLKKIVQSDFNYKQIEKISDSIVVDNITVHNLFKYQILAHKKSKFDSLMIQSKVYLPHKSLWDNCYGSIFGEENSYLFNNKNGMIKWNKILFKENKQQFVDHTKEITSININHLLRSNLEKFNRLVPYKPTAKVSMLFTPITGIGFGGCSSMEFAFEINNESLDLRYTLEKGFAHELNHFVYEQFRNNDSERHSALSQTIDEGFACYFTYIFFDKKITEYEAVENMTREEWSWFIENEKEIFLKSKIYFSDNSGNNPLLRNEKFKLFPKAPKTLNYWLGYRIVSKYVEEYGEDSWKDIYELTAKEVFEKSKYEQYINNL</sequence>
<dbReference type="GO" id="GO:0008233">
    <property type="term" value="F:peptidase activity"/>
    <property type="evidence" value="ECO:0007669"/>
    <property type="project" value="UniProtKB-KW"/>
</dbReference>
<dbReference type="RefSeq" id="WP_218154371.1">
    <property type="nucleotide sequence ID" value="NZ_FOVI01000013.1"/>
</dbReference>
<accession>A0A1I5CT05</accession>
<keyword evidence="1" id="KW-0645">Protease</keyword>
<reference evidence="2" key="1">
    <citation type="submission" date="2016-10" db="EMBL/GenBank/DDBJ databases">
        <authorList>
            <person name="Varghese N."/>
            <person name="Submissions S."/>
        </authorList>
    </citation>
    <scope>NUCLEOTIDE SEQUENCE [LARGE SCALE GENOMIC DNA]</scope>
    <source>
        <strain evidence="2">DS-12</strain>
    </source>
</reference>
<dbReference type="InterPro" id="IPR019853">
    <property type="entry name" value="GldB-like"/>
</dbReference>
<evidence type="ECO:0000313" key="1">
    <source>
        <dbReference type="EMBL" id="SFN90125.1"/>
    </source>
</evidence>
<keyword evidence="2" id="KW-1185">Reference proteome</keyword>
<dbReference type="AlphaFoldDB" id="A0A1I5CT05"/>